<evidence type="ECO:0000256" key="10">
    <source>
        <dbReference type="PROSITE-ProRule" id="PRU00576"/>
    </source>
</evidence>
<evidence type="ECO:0000256" key="2">
    <source>
        <dbReference type="ARBA" id="ARBA00010729"/>
    </source>
</evidence>
<feature type="domain" description="Calponin-homology (CH)" evidence="12">
    <location>
        <begin position="14"/>
        <end position="116"/>
    </location>
</feature>
<keyword evidence="3" id="KW-0963">Cytoplasm</keyword>
<dbReference type="InterPro" id="IPR036872">
    <property type="entry name" value="CH_dom_sf"/>
</dbReference>
<dbReference type="GO" id="GO:0051301">
    <property type="term" value="P:cell division"/>
    <property type="evidence" value="ECO:0007669"/>
    <property type="project" value="UniProtKB-KW"/>
</dbReference>
<keyword evidence="8" id="KW-0131">Cell cycle</keyword>
<comment type="similarity">
    <text evidence="2">Belongs to the MAPRE family.</text>
</comment>
<evidence type="ECO:0000259" key="13">
    <source>
        <dbReference type="PROSITE" id="PS51230"/>
    </source>
</evidence>
<dbReference type="FunFam" id="1.10.418.10:FF:000028">
    <property type="entry name" value="RP/EB family microtubule-associated protein"/>
    <property type="match status" value="1"/>
</dbReference>
<comment type="subcellular location">
    <subcellularLocation>
        <location evidence="9">Cytoplasm</location>
        <location evidence="9">Cytoskeleton</location>
        <location evidence="9">Phragmoplast</location>
    </subcellularLocation>
    <subcellularLocation>
        <location evidence="1">Cytoplasm</location>
        <location evidence="1">Cytoskeleton</location>
        <location evidence="1">Spindle</location>
    </subcellularLocation>
</comment>
<dbReference type="SUPFAM" id="SSF47576">
    <property type="entry name" value="Calponin-homology domain, CH-domain"/>
    <property type="match status" value="1"/>
</dbReference>
<feature type="compositionally biased region" description="Basic and acidic residues" evidence="11">
    <location>
        <begin position="131"/>
        <end position="145"/>
    </location>
</feature>
<feature type="compositionally biased region" description="Low complexity" evidence="11">
    <location>
        <begin position="171"/>
        <end position="194"/>
    </location>
</feature>
<feature type="compositionally biased region" description="Low complexity" evidence="11">
    <location>
        <begin position="321"/>
        <end position="353"/>
    </location>
</feature>
<evidence type="ECO:0000313" key="15">
    <source>
        <dbReference type="Proteomes" id="UP001633002"/>
    </source>
</evidence>
<evidence type="ECO:0000256" key="5">
    <source>
        <dbReference type="ARBA" id="ARBA00022701"/>
    </source>
</evidence>
<comment type="caution">
    <text evidence="14">The sequence shown here is derived from an EMBL/GenBank/DDBJ whole genome shotgun (WGS) entry which is preliminary data.</text>
</comment>
<accession>A0ABD3HM24</accession>
<keyword evidence="4" id="KW-0132">Cell division</keyword>
<dbReference type="InterPro" id="IPR036133">
    <property type="entry name" value="EB1_C_sf"/>
</dbReference>
<evidence type="ECO:0000256" key="3">
    <source>
        <dbReference type="ARBA" id="ARBA00022490"/>
    </source>
</evidence>
<dbReference type="SUPFAM" id="SSF140612">
    <property type="entry name" value="EB1 dimerisation domain-like"/>
    <property type="match status" value="1"/>
</dbReference>
<evidence type="ECO:0000259" key="12">
    <source>
        <dbReference type="PROSITE" id="PS50021"/>
    </source>
</evidence>
<evidence type="ECO:0000256" key="9">
    <source>
        <dbReference type="ARBA" id="ARBA00060413"/>
    </source>
</evidence>
<dbReference type="Pfam" id="PF03271">
    <property type="entry name" value="EB1"/>
    <property type="match status" value="1"/>
</dbReference>
<dbReference type="Gene3D" id="1.10.418.10">
    <property type="entry name" value="Calponin-like domain"/>
    <property type="match status" value="1"/>
</dbReference>
<dbReference type="Pfam" id="PF00307">
    <property type="entry name" value="CH"/>
    <property type="match status" value="1"/>
</dbReference>
<proteinExistence type="inferred from homology"/>
<evidence type="ECO:0000256" key="7">
    <source>
        <dbReference type="ARBA" id="ARBA00023212"/>
    </source>
</evidence>
<keyword evidence="7" id="KW-0206">Cytoskeleton</keyword>
<keyword evidence="6" id="KW-0498">Mitosis</keyword>
<reference evidence="14 15" key="1">
    <citation type="submission" date="2024-09" db="EMBL/GenBank/DDBJ databases">
        <title>Chromosome-scale assembly of Riccia sorocarpa.</title>
        <authorList>
            <person name="Paukszto L."/>
        </authorList>
    </citation>
    <scope>NUCLEOTIDE SEQUENCE [LARGE SCALE GENOMIC DNA]</scope>
    <source>
        <strain evidence="14">LP-2024</strain>
        <tissue evidence="14">Aerial parts of the thallus</tissue>
    </source>
</reference>
<dbReference type="InterPro" id="IPR004953">
    <property type="entry name" value="EB1_C"/>
</dbReference>
<dbReference type="GO" id="GO:0009524">
    <property type="term" value="C:phragmoplast"/>
    <property type="evidence" value="ECO:0007669"/>
    <property type="project" value="UniProtKB-SubCell"/>
</dbReference>
<organism evidence="14 15">
    <name type="scientific">Riccia sorocarpa</name>
    <dbReference type="NCBI Taxonomy" id="122646"/>
    <lineage>
        <taxon>Eukaryota</taxon>
        <taxon>Viridiplantae</taxon>
        <taxon>Streptophyta</taxon>
        <taxon>Embryophyta</taxon>
        <taxon>Marchantiophyta</taxon>
        <taxon>Marchantiopsida</taxon>
        <taxon>Marchantiidae</taxon>
        <taxon>Marchantiales</taxon>
        <taxon>Ricciaceae</taxon>
        <taxon>Riccia</taxon>
    </lineage>
</organism>
<evidence type="ECO:0000256" key="6">
    <source>
        <dbReference type="ARBA" id="ARBA00022776"/>
    </source>
</evidence>
<feature type="region of interest" description="Disordered" evidence="11">
    <location>
        <begin position="131"/>
        <end position="218"/>
    </location>
</feature>
<dbReference type="GO" id="GO:0005819">
    <property type="term" value="C:spindle"/>
    <property type="evidence" value="ECO:0007669"/>
    <property type="project" value="UniProtKB-SubCell"/>
</dbReference>
<dbReference type="GO" id="GO:0009652">
    <property type="term" value="P:thigmotropism"/>
    <property type="evidence" value="ECO:0007669"/>
    <property type="project" value="UniProtKB-ARBA"/>
</dbReference>
<dbReference type="EMBL" id="JBJQOH010000003">
    <property type="protein sequence ID" value="KAL3691145.1"/>
    <property type="molecule type" value="Genomic_DNA"/>
</dbReference>
<protein>
    <recommendedName>
        <fullName evidence="16">Microtubule-associated protein RP/EB family member 1C</fullName>
    </recommendedName>
</protein>
<name>A0ABD3HM24_9MARC</name>
<dbReference type="AlphaFoldDB" id="A0ABD3HM24"/>
<feature type="compositionally biased region" description="Low complexity" evidence="11">
    <location>
        <begin position="149"/>
        <end position="162"/>
    </location>
</feature>
<evidence type="ECO:0000256" key="1">
    <source>
        <dbReference type="ARBA" id="ARBA00004186"/>
    </source>
</evidence>
<evidence type="ECO:0000256" key="11">
    <source>
        <dbReference type="SAM" id="MobiDB-lite"/>
    </source>
</evidence>
<dbReference type="Proteomes" id="UP001633002">
    <property type="component" value="Unassembled WGS sequence"/>
</dbReference>
<evidence type="ECO:0000313" key="14">
    <source>
        <dbReference type="EMBL" id="KAL3691145.1"/>
    </source>
</evidence>
<feature type="compositionally biased region" description="Low complexity" evidence="11">
    <location>
        <begin position="361"/>
        <end position="386"/>
    </location>
</feature>
<dbReference type="PROSITE" id="PS51230">
    <property type="entry name" value="EB1_C"/>
    <property type="match status" value="1"/>
</dbReference>
<feature type="region of interest" description="Disordered" evidence="11">
    <location>
        <begin position="321"/>
        <end position="443"/>
    </location>
</feature>
<dbReference type="GO" id="GO:0005874">
    <property type="term" value="C:microtubule"/>
    <property type="evidence" value="ECO:0007669"/>
    <property type="project" value="UniProtKB-KW"/>
</dbReference>
<dbReference type="Gene3D" id="1.20.5.1430">
    <property type="match status" value="1"/>
</dbReference>
<dbReference type="InterPro" id="IPR027328">
    <property type="entry name" value="MAPRE"/>
</dbReference>
<gene>
    <name evidence="14" type="ORF">R1sor_004796</name>
</gene>
<evidence type="ECO:0008006" key="16">
    <source>
        <dbReference type="Google" id="ProtNLM"/>
    </source>
</evidence>
<keyword evidence="15" id="KW-1185">Reference proteome</keyword>
<feature type="domain" description="EB1 C-terminal" evidence="13">
    <location>
        <begin position="212"/>
        <end position="282"/>
    </location>
</feature>
<dbReference type="InterPro" id="IPR001715">
    <property type="entry name" value="CH_dom"/>
</dbReference>
<keyword evidence="5 10" id="KW-0493">Microtubule</keyword>
<evidence type="ECO:0000256" key="8">
    <source>
        <dbReference type="ARBA" id="ARBA00023306"/>
    </source>
</evidence>
<evidence type="ECO:0000256" key="4">
    <source>
        <dbReference type="ARBA" id="ARBA00022618"/>
    </source>
</evidence>
<sequence>MAATNIGMMDGAYFVGRNEILNWVNSTLHLNLSKVEEAASGAVHCQLLDAAHPGVVPMHKVNYDARSEYEMIQNYKVLQEVFNKLNISKHIEVNKLVKGRPLDNLEFMQWLKRYCDSVNGGVTTVTYNPVERRRESYKGPKEPVKRTASNGSTISTTGGSRDSSSEKDGVRSPSGSSNGSYSRRSPSSTTSASSPRRESHSTPHPSSKTKSYTPSVPTEVRALNEQIAELKLSMENLAKERDFYFAKLKDIEKVCSNAELGHLPVIMAVQRILFATEDSPTVILEAQAMACDNCPIEQPCVEKRDMQEADDIGLISNVVADSSLNNGNSSSNNLGRDNRQQQQPPSHQQQHNHTPQHHPPNHYQQHNHQPHEQQQLQQQRSSSSSSSRRKSMVTVAVPSNTEPTGVYNPRHHGRTPYHETAGSGIGHGEQSFRQPAISTLRIK</sequence>
<dbReference type="PANTHER" id="PTHR10623">
    <property type="entry name" value="MICROTUBULE-ASSOCIATED PROTEIN RP/EB FAMILY MEMBER"/>
    <property type="match status" value="1"/>
</dbReference>
<feature type="compositionally biased region" description="Polar residues" evidence="11">
    <location>
        <begin position="202"/>
        <end position="216"/>
    </location>
</feature>
<dbReference type="PROSITE" id="PS50021">
    <property type="entry name" value="CH"/>
    <property type="match status" value="1"/>
</dbReference>